<feature type="coiled-coil region" evidence="1">
    <location>
        <begin position="641"/>
        <end position="855"/>
    </location>
</feature>
<dbReference type="InterPro" id="IPR026202">
    <property type="entry name" value="GOLGB1"/>
</dbReference>
<keyword evidence="5" id="KW-1185">Reference proteome</keyword>
<accession>A0A6Q2ZJS1</accession>
<organism evidence="4 5">
    <name type="scientific">Esox lucius</name>
    <name type="common">Northern pike</name>
    <dbReference type="NCBI Taxonomy" id="8010"/>
    <lineage>
        <taxon>Eukaryota</taxon>
        <taxon>Metazoa</taxon>
        <taxon>Chordata</taxon>
        <taxon>Craniata</taxon>
        <taxon>Vertebrata</taxon>
        <taxon>Euteleostomi</taxon>
        <taxon>Actinopterygii</taxon>
        <taxon>Neopterygii</taxon>
        <taxon>Teleostei</taxon>
        <taxon>Protacanthopterygii</taxon>
        <taxon>Esociformes</taxon>
        <taxon>Esocidae</taxon>
        <taxon>Esox</taxon>
    </lineage>
</organism>
<dbReference type="InParanoid" id="A0A6Q2ZJS1"/>
<feature type="coiled-coil region" evidence="1">
    <location>
        <begin position="891"/>
        <end position="918"/>
    </location>
</feature>
<dbReference type="Gene3D" id="1.10.287.2610">
    <property type="match status" value="1"/>
</dbReference>
<dbReference type="PANTHER" id="PTHR18887">
    <property type="entry name" value="GOLGI-ASSOCIATED PROTEIN GCP360-RELATED"/>
    <property type="match status" value="1"/>
</dbReference>
<feature type="transmembrane region" description="Helical" evidence="3">
    <location>
        <begin position="1743"/>
        <end position="1763"/>
    </location>
</feature>
<keyword evidence="3" id="KW-1133">Transmembrane helix</keyword>
<protein>
    <recommendedName>
        <fullName evidence="6">Golgin B1</fullName>
    </recommendedName>
</protein>
<keyword evidence="3" id="KW-0812">Transmembrane</keyword>
<reference evidence="4" key="2">
    <citation type="submission" date="2020-02" db="EMBL/GenBank/DDBJ databases">
        <title>Esox lucius (northern pike) genome, fEsoLuc1, primary haplotype.</title>
        <authorList>
            <person name="Myers G."/>
            <person name="Karagic N."/>
            <person name="Meyer A."/>
            <person name="Pippel M."/>
            <person name="Reichard M."/>
            <person name="Winkler S."/>
            <person name="Tracey A."/>
            <person name="Sims Y."/>
            <person name="Howe K."/>
            <person name="Rhie A."/>
            <person name="Formenti G."/>
            <person name="Durbin R."/>
            <person name="Fedrigo O."/>
            <person name="Jarvis E.D."/>
        </authorList>
    </citation>
    <scope>NUCLEOTIDE SEQUENCE [LARGE SCALE GENOMIC DNA]</scope>
</reference>
<keyword evidence="1" id="KW-0175">Coiled coil</keyword>
<name>A0A6Q2ZJS1_ESOLU</name>
<dbReference type="GeneTree" id="ENSGT00730000111007"/>
<keyword evidence="3" id="KW-0472">Membrane</keyword>
<reference evidence="4" key="4">
    <citation type="submission" date="2025-09" db="UniProtKB">
        <authorList>
            <consortium name="Ensembl"/>
        </authorList>
    </citation>
    <scope>IDENTIFICATION</scope>
</reference>
<reference evidence="5" key="1">
    <citation type="journal article" date="2014" name="PLoS ONE">
        <title>The genome and linkage map of the northern pike (Esox lucius): conserved synteny revealed between the salmonid sister group and the Neoteleostei.</title>
        <authorList>
            <person name="Rondeau E.B."/>
            <person name="Minkley D.R."/>
            <person name="Leong J.S."/>
            <person name="Messmer A.M."/>
            <person name="Jantzen J.R."/>
            <person name="von Schalburg K.R."/>
            <person name="Lemon C."/>
            <person name="Bird N.H."/>
            <person name="Koop B.F."/>
        </authorList>
    </citation>
    <scope>NUCLEOTIDE SEQUENCE</scope>
</reference>
<feature type="compositionally biased region" description="Polar residues" evidence="2">
    <location>
        <begin position="132"/>
        <end position="145"/>
    </location>
</feature>
<evidence type="ECO:0008006" key="6">
    <source>
        <dbReference type="Google" id="ProtNLM"/>
    </source>
</evidence>
<evidence type="ECO:0000256" key="1">
    <source>
        <dbReference type="SAM" id="Coils"/>
    </source>
</evidence>
<feature type="region of interest" description="Disordered" evidence="2">
    <location>
        <begin position="244"/>
        <end position="263"/>
    </location>
</feature>
<dbReference type="PANTHER" id="PTHR18887:SF4">
    <property type="entry name" value="GOLGIN SUBFAMILY B MEMBER 1-LIKE"/>
    <property type="match status" value="1"/>
</dbReference>
<proteinExistence type="predicted"/>
<feature type="coiled-coil region" evidence="1">
    <location>
        <begin position="1544"/>
        <end position="1578"/>
    </location>
</feature>
<feature type="region of interest" description="Disordered" evidence="2">
    <location>
        <begin position="293"/>
        <end position="334"/>
    </location>
</feature>
<evidence type="ECO:0000256" key="3">
    <source>
        <dbReference type="SAM" id="Phobius"/>
    </source>
</evidence>
<feature type="compositionally biased region" description="Polar residues" evidence="2">
    <location>
        <begin position="246"/>
        <end position="263"/>
    </location>
</feature>
<evidence type="ECO:0000313" key="4">
    <source>
        <dbReference type="Ensembl" id="ENSELUP00000077927.2"/>
    </source>
</evidence>
<sequence length="1764" mass="202358">MLKWFSNEEGSAGQGVSMKTISVAELLERLAQTEQLVTQLKELIREKDGVLCTKDEQLKELMERAQRLQVERESLGSKMEAEKHVMRAQLRDLLEKHQGELRSAAESHEARLAEHEQALRGQLEQELGRSLAPQTQMQTGTTQAKLKSEEASKSEAKFLKIKAWSKSRIRQLEDELRKSQSGHAGPDVTSLRSRITDLEEEREEVLWKLEQYEELKAKNGEARHQLGFFEQQRKMAADLEQVTKRAASQASESGSADDTQSQVLEWQEMVSEAVTARDRAREEKATMALRMSHMEEEREGKGPAIAAGSESTTPMEEEGENMGGWWPEYTSPDTGGLRSVVEELELERNQLQEQILGLEERCQDLEDRLQLQARIESLQSESERLQGQLSSLRNQQSRDAEKHQLLVTSLNEQLKGLSDTQECLETSLIEKENTLVKTSEKLELIDSLRDSLQEREAQQKEVSDNKTCFLINQIFSFSLRKFPQNAKSLKNSTQKQEAMIETLQTDLDQTNDELDKLNTTHLEERAQLIHDLQSCEREIDNLRDTVLDKDKEILALSGNMAEYAEQIMALKQEIKHKEEELVRLETSLTKSEREAQIIRDSQSSDQQALNIKTAELMEQLKYAQTELCMAKEEKEAKMVEVEDLSKQVDADKRTILELRGEIQKQNIDYGNHLKECETQISSLKEQVTTELKSVKEERNKLLEEVDRHNSELKTLSTRLENQVECQEKLKQEVHEKQKKIYFLEEQLRTTQEEAEAEQRKFYMDLQARDSEKKILAKDLQGESENITKMQNLLKNMNIEKQQLQDDIEKKAEELKSQKQLVEELNEKCTAALELNSSLSSQANSFTEENQRMQQDVAVKDKLLLEMTNDRDSLMNKISFFETQHSDNSKVIEGLLKDKEELTVRVNELNNSLEKNKLSISESLEKEVAVASDLDRRVNVTLEENTNLSSLLNSLTEEKNKLQQELNIQSESVSELTKEKNSLQDKLSNFEMKHSENCKMIDGLLKDKKELSVTVDELKTVLVQNTQSISESVLQKTNECSDLTKLLRGSEEALTCSQQQVESLNIQLNQLNGNMSEKENTIKIQNSQIEAQQSELLNLQETLALLQEQVTTLKSGLTEKDMILQQKVEECSSLQIELRQQKTLLSKLRDENESLLGQCSQLTQRLGEKEENLTKMAQELENHKDELDKKNESLKSLGSQLDVVNETHAMLESENTELKTSLETLAADNNKLRQEMDQRHSEVRDLKDNIQALNEQNVRLKSEFRNSVTEASKQLEEISTLKAGILNRDSDVSDLKEQLSTACSEKESLVLSLQQRDKSLKQQEEFIKQLEAQSVEGKGQMSHAITELQTHVQSLQQSLQDKDVSLHESAKQLNLLRDKLTLESEGFKTQLSSNAEAMAELQRDLYNSVEKRNQLNVRMEEQEAVLKQKVDDYVSLRKYVSEMEDSLMQLRSQVSSLTSESSLLKETLKEKDSVFMEAQRSSSAISENLHFQLQAKDTECESLKEQVSHLKESKLIIERDECVRSYSSQIQTMQVQLQLQRQQQSSNTNEAIEKMVSEKERLQLEVTQLQAERTQLQGHLQRCLYEIQQRDLHCQQLDAKLQQVVEEKVGVSTQLRAVSQTLRDTQNRCYWLENQASPHQHNQGLGQNVVQLMESLAEERARREAAEEALGLAEERANSPSKSTQRDFSIQLEAEDEWEALILNPNEPLVTRKVKGGVLACRRWLRGRSLYCSKLLTSRTRSRYLFLGYLLLLHVAVLMCLTGAL</sequence>
<evidence type="ECO:0000313" key="5">
    <source>
        <dbReference type="Proteomes" id="UP000265140"/>
    </source>
</evidence>
<feature type="region of interest" description="Disordered" evidence="2">
    <location>
        <begin position="128"/>
        <end position="152"/>
    </location>
</feature>
<dbReference type="Ensembl" id="ENSELUT00000048748.2">
    <property type="protein sequence ID" value="ENSELUP00000077927.2"/>
    <property type="gene ID" value="ENSELUG00000026057.2"/>
</dbReference>
<dbReference type="Bgee" id="ENSELUG00000026057">
    <property type="expression patterns" value="Expressed in nose and 15 other cell types or tissues"/>
</dbReference>
<feature type="coiled-coil region" evidence="1">
    <location>
        <begin position="1053"/>
        <end position="1269"/>
    </location>
</feature>
<feature type="coiled-coil region" evidence="1">
    <location>
        <begin position="23"/>
        <end position="125"/>
    </location>
</feature>
<feature type="coiled-coil region" evidence="1">
    <location>
        <begin position="1411"/>
        <end position="1459"/>
    </location>
</feature>
<evidence type="ECO:0000256" key="2">
    <source>
        <dbReference type="SAM" id="MobiDB-lite"/>
    </source>
</evidence>
<dbReference type="Proteomes" id="UP000265140">
    <property type="component" value="Chromosome 2"/>
</dbReference>
<feature type="coiled-coil region" evidence="1">
    <location>
        <begin position="944"/>
        <end position="992"/>
    </location>
</feature>
<reference evidence="4" key="3">
    <citation type="submission" date="2025-08" db="UniProtKB">
        <authorList>
            <consortium name="Ensembl"/>
        </authorList>
    </citation>
    <scope>IDENTIFICATION</scope>
</reference>
<feature type="coiled-coil region" evidence="1">
    <location>
        <begin position="1648"/>
        <end position="1675"/>
    </location>
</feature>
<feature type="region of interest" description="Disordered" evidence="2">
    <location>
        <begin position="175"/>
        <end position="195"/>
    </location>
</feature>
<feature type="coiled-coil region" evidence="1">
    <location>
        <begin position="445"/>
        <end position="594"/>
    </location>
</feature>
<dbReference type="GO" id="GO:0005794">
    <property type="term" value="C:Golgi apparatus"/>
    <property type="evidence" value="ECO:0007669"/>
    <property type="project" value="InterPro"/>
</dbReference>
<feature type="coiled-coil region" evidence="1">
    <location>
        <begin position="334"/>
        <end position="395"/>
    </location>
</feature>
<dbReference type="OMA" id="SQVKGGM"/>